<protein>
    <submittedName>
        <fullName evidence="2">Uncharacterized protein</fullName>
    </submittedName>
</protein>
<dbReference type="EMBL" id="GBRH01228485">
    <property type="protein sequence ID" value="JAD69410.1"/>
    <property type="molecule type" value="Transcribed_RNA"/>
</dbReference>
<accession>A0A0A9C7M1</accession>
<evidence type="ECO:0000256" key="1">
    <source>
        <dbReference type="SAM" id="MobiDB-lite"/>
    </source>
</evidence>
<sequence>MHPNKQQPRAGPDKLLQKKKRKGSLQVKKQSITLQMKIRSGVK</sequence>
<reference evidence="2" key="1">
    <citation type="submission" date="2014-09" db="EMBL/GenBank/DDBJ databases">
        <authorList>
            <person name="Magalhaes I.L.F."/>
            <person name="Oliveira U."/>
            <person name="Santos F.R."/>
            <person name="Vidigal T.H.D.A."/>
            <person name="Brescovit A.D."/>
            <person name="Santos A.J."/>
        </authorList>
    </citation>
    <scope>NUCLEOTIDE SEQUENCE</scope>
    <source>
        <tissue evidence="2">Shoot tissue taken approximately 20 cm above the soil surface</tissue>
    </source>
</reference>
<evidence type="ECO:0000313" key="2">
    <source>
        <dbReference type="EMBL" id="JAD69410.1"/>
    </source>
</evidence>
<proteinExistence type="predicted"/>
<feature type="region of interest" description="Disordered" evidence="1">
    <location>
        <begin position="1"/>
        <end position="43"/>
    </location>
</feature>
<reference evidence="2" key="2">
    <citation type="journal article" date="2015" name="Data Brief">
        <title>Shoot transcriptome of the giant reed, Arundo donax.</title>
        <authorList>
            <person name="Barrero R.A."/>
            <person name="Guerrero F.D."/>
            <person name="Moolhuijzen P."/>
            <person name="Goolsby J.A."/>
            <person name="Tidwell J."/>
            <person name="Bellgard S.E."/>
            <person name="Bellgard M.I."/>
        </authorList>
    </citation>
    <scope>NUCLEOTIDE SEQUENCE</scope>
    <source>
        <tissue evidence="2">Shoot tissue taken approximately 20 cm above the soil surface</tissue>
    </source>
</reference>
<organism evidence="2">
    <name type="scientific">Arundo donax</name>
    <name type="common">Giant reed</name>
    <name type="synonym">Donax arundinaceus</name>
    <dbReference type="NCBI Taxonomy" id="35708"/>
    <lineage>
        <taxon>Eukaryota</taxon>
        <taxon>Viridiplantae</taxon>
        <taxon>Streptophyta</taxon>
        <taxon>Embryophyta</taxon>
        <taxon>Tracheophyta</taxon>
        <taxon>Spermatophyta</taxon>
        <taxon>Magnoliopsida</taxon>
        <taxon>Liliopsida</taxon>
        <taxon>Poales</taxon>
        <taxon>Poaceae</taxon>
        <taxon>PACMAD clade</taxon>
        <taxon>Arundinoideae</taxon>
        <taxon>Arundineae</taxon>
        <taxon>Arundo</taxon>
    </lineage>
</organism>
<name>A0A0A9C7M1_ARUDO</name>
<dbReference type="AlphaFoldDB" id="A0A0A9C7M1"/>